<dbReference type="Proteomes" id="UP000014540">
    <property type="component" value="Unassembled WGS sequence"/>
</dbReference>
<protein>
    <recommendedName>
        <fullName evidence="2">histidine kinase</fullName>
        <ecNumber evidence="2">2.7.13.3</ecNumber>
    </recommendedName>
</protein>
<organism evidence="12 13">
    <name type="scientific">Leptospira fainei serovar Hurstbridge str. BUT 6</name>
    <dbReference type="NCBI Taxonomy" id="1193011"/>
    <lineage>
        <taxon>Bacteria</taxon>
        <taxon>Pseudomonadati</taxon>
        <taxon>Spirochaetota</taxon>
        <taxon>Spirochaetia</taxon>
        <taxon>Leptospirales</taxon>
        <taxon>Leptospiraceae</taxon>
        <taxon>Leptospira</taxon>
    </lineage>
</organism>
<dbReference type="OrthoDB" id="9815750at2"/>
<evidence type="ECO:0000256" key="8">
    <source>
        <dbReference type="ARBA" id="ARBA00023012"/>
    </source>
</evidence>
<dbReference type="Pfam" id="PF13426">
    <property type="entry name" value="PAS_9"/>
    <property type="match status" value="2"/>
</dbReference>
<gene>
    <name evidence="12" type="ORF">LEP1GSC058_2806</name>
</gene>
<feature type="domain" description="PAC" evidence="11">
    <location>
        <begin position="220"/>
        <end position="274"/>
    </location>
</feature>
<keyword evidence="8" id="KW-0902">Two-component regulatory system</keyword>
<evidence type="ECO:0000313" key="13">
    <source>
        <dbReference type="Proteomes" id="UP000014540"/>
    </source>
</evidence>
<dbReference type="Pfam" id="PF13188">
    <property type="entry name" value="PAS_8"/>
    <property type="match status" value="1"/>
</dbReference>
<dbReference type="PROSITE" id="PS50109">
    <property type="entry name" value="HIS_KIN"/>
    <property type="match status" value="1"/>
</dbReference>
<dbReference type="InterPro" id="IPR004358">
    <property type="entry name" value="Sig_transdc_His_kin-like_C"/>
</dbReference>
<evidence type="ECO:0000256" key="3">
    <source>
        <dbReference type="ARBA" id="ARBA00022553"/>
    </source>
</evidence>
<keyword evidence="5" id="KW-0547">Nucleotide-binding</keyword>
<dbReference type="PRINTS" id="PR00344">
    <property type="entry name" value="BCTRLSENSOR"/>
</dbReference>
<dbReference type="SMART" id="SM00387">
    <property type="entry name" value="HATPase_c"/>
    <property type="match status" value="1"/>
</dbReference>
<dbReference type="Gene3D" id="3.30.450.20">
    <property type="entry name" value="PAS domain"/>
    <property type="match status" value="3"/>
</dbReference>
<dbReference type="GO" id="GO:0000155">
    <property type="term" value="F:phosphorelay sensor kinase activity"/>
    <property type="evidence" value="ECO:0007669"/>
    <property type="project" value="InterPro"/>
</dbReference>
<dbReference type="InterPro" id="IPR003661">
    <property type="entry name" value="HisK_dim/P_dom"/>
</dbReference>
<dbReference type="PANTHER" id="PTHR43065">
    <property type="entry name" value="SENSOR HISTIDINE KINASE"/>
    <property type="match status" value="1"/>
</dbReference>
<evidence type="ECO:0000256" key="4">
    <source>
        <dbReference type="ARBA" id="ARBA00022679"/>
    </source>
</evidence>
<evidence type="ECO:0000256" key="6">
    <source>
        <dbReference type="ARBA" id="ARBA00022777"/>
    </source>
</evidence>
<dbReference type="STRING" id="1193011.LEP1GSC058_2806"/>
<evidence type="ECO:0000256" key="5">
    <source>
        <dbReference type="ARBA" id="ARBA00022741"/>
    </source>
</evidence>
<keyword evidence="7" id="KW-0067">ATP-binding</keyword>
<comment type="caution">
    <text evidence="12">The sequence shown here is derived from an EMBL/GenBank/DDBJ whole genome shotgun (WGS) entry which is preliminary data.</text>
</comment>
<dbReference type="CDD" id="cd00082">
    <property type="entry name" value="HisKA"/>
    <property type="match status" value="1"/>
</dbReference>
<feature type="domain" description="PAS" evidence="10">
    <location>
        <begin position="149"/>
        <end position="193"/>
    </location>
</feature>
<evidence type="ECO:0000313" key="12">
    <source>
        <dbReference type="EMBL" id="EPG73278.1"/>
    </source>
</evidence>
<dbReference type="EC" id="2.7.13.3" evidence="2"/>
<dbReference type="SUPFAM" id="SSF55785">
    <property type="entry name" value="PYP-like sensor domain (PAS domain)"/>
    <property type="match status" value="3"/>
</dbReference>
<reference evidence="12" key="1">
    <citation type="submission" date="2013-04" db="EMBL/GenBank/DDBJ databases">
        <authorList>
            <person name="Harkins D.M."/>
            <person name="Durkin A.S."/>
            <person name="Selengut J.D."/>
            <person name="Sanka R."/>
            <person name="DePew J."/>
            <person name="Purushe J."/>
            <person name="Ahmed A."/>
            <person name="van der Linden H."/>
            <person name="Goris M.G.A."/>
            <person name="Hartskeerl R.A."/>
            <person name="Vinetz J.M."/>
            <person name="Sutton G.G."/>
            <person name="Nelson W.C."/>
            <person name="Fouts D.E."/>
        </authorList>
    </citation>
    <scope>NUCLEOTIDE SEQUENCE [LARGE SCALE GENOMIC DNA]</scope>
    <source>
        <strain evidence="12">BUT 6</strain>
    </source>
</reference>
<feature type="domain" description="Histidine kinase" evidence="9">
    <location>
        <begin position="415"/>
        <end position="633"/>
    </location>
</feature>
<keyword evidence="6" id="KW-0418">Kinase</keyword>
<evidence type="ECO:0000256" key="1">
    <source>
        <dbReference type="ARBA" id="ARBA00000085"/>
    </source>
</evidence>
<dbReference type="InterPro" id="IPR035965">
    <property type="entry name" value="PAS-like_dom_sf"/>
</dbReference>
<dbReference type="InterPro" id="IPR003594">
    <property type="entry name" value="HATPase_dom"/>
</dbReference>
<dbReference type="SMART" id="SM00388">
    <property type="entry name" value="HisKA"/>
    <property type="match status" value="1"/>
</dbReference>
<dbReference type="SUPFAM" id="SSF55874">
    <property type="entry name" value="ATPase domain of HSP90 chaperone/DNA topoisomerase II/histidine kinase"/>
    <property type="match status" value="1"/>
</dbReference>
<dbReference type="Pfam" id="PF00512">
    <property type="entry name" value="HisKA"/>
    <property type="match status" value="1"/>
</dbReference>
<evidence type="ECO:0000259" key="10">
    <source>
        <dbReference type="PROSITE" id="PS50112"/>
    </source>
</evidence>
<comment type="catalytic activity">
    <reaction evidence="1">
        <text>ATP + protein L-histidine = ADP + protein N-phospho-L-histidine.</text>
        <dbReference type="EC" id="2.7.13.3"/>
    </reaction>
</comment>
<dbReference type="InterPro" id="IPR036097">
    <property type="entry name" value="HisK_dim/P_sf"/>
</dbReference>
<dbReference type="Gene3D" id="3.30.565.10">
    <property type="entry name" value="Histidine kinase-like ATPase, C-terminal domain"/>
    <property type="match status" value="1"/>
</dbReference>
<dbReference type="RefSeq" id="WP_016549766.1">
    <property type="nucleotide sequence ID" value="NZ_AKWZ02000010.1"/>
</dbReference>
<dbReference type="PANTHER" id="PTHR43065:SF10">
    <property type="entry name" value="PEROXIDE STRESS-ACTIVATED HISTIDINE KINASE MAK3"/>
    <property type="match status" value="1"/>
</dbReference>
<dbReference type="AlphaFoldDB" id="S3UVJ2"/>
<dbReference type="InterPro" id="IPR000014">
    <property type="entry name" value="PAS"/>
</dbReference>
<dbReference type="CDD" id="cd00130">
    <property type="entry name" value="PAS"/>
    <property type="match status" value="3"/>
</dbReference>
<proteinExistence type="predicted"/>
<dbReference type="Pfam" id="PF02518">
    <property type="entry name" value="HATPase_c"/>
    <property type="match status" value="1"/>
</dbReference>
<dbReference type="PROSITE" id="PS50112">
    <property type="entry name" value="PAS"/>
    <property type="match status" value="2"/>
</dbReference>
<sequence>MTLFGGMAPSEDSSTKGKAAPTENLYYQTLNLLQEAIFLLDGNGRITFANTKALYWLGDSSNDLIGCYFYECPWTIVPETGVPFTKENFLEKILGEEGGSFSNLEIVTASGDSFSASSKFDTIKTGSGQISCILLSFSDETNSKKIQSHNLQLATAVNDTADAIFITNPDGDIEFINPAFEKFTGYSLDEIRGCSPNRLKSGLQDPVFYERLWGTILKGEIFRATIVNRKKNGDLFHCDQTISSTKDSSGKIISYVSILKDVTEQMEMQRTLRVTTERLRSLLDNALEGIFAVYNRQVIYGNPTFFKMLGYDPDSSSAQIRVSDILADRDQRNVLNGKLTETGKIQGEEVRLVKKDGSPFYGTLRVFAHSQNLGYLEGFLLDQTERKMIETEKDSYESILRRSQKLESIGLIAAAMIHEINNPLTIVLGYSNLLAKSLVDHKLLKYVEIISAATDHLSRLVKDLLLYAKGDGTSFERVDPYSLRDDALALAEPLLQIEKITVEEEHAREPLPFIVCQSQKIKQVLLNLLINAKDALCTELPENKLLGVDVRGIKGQSGIVEKIRFEVWDNGPGVPEFIRSAIFDAFFTDKKSHGTGLGLAISKKIVESHHGSIGLAEKSGKSSCFYFELPIDCKTPI</sequence>
<dbReference type="SMART" id="SM00091">
    <property type="entry name" value="PAS"/>
    <property type="match status" value="3"/>
</dbReference>
<keyword evidence="3" id="KW-0597">Phosphoprotein</keyword>
<keyword evidence="4" id="KW-0808">Transferase</keyword>
<dbReference type="InterPro" id="IPR005467">
    <property type="entry name" value="His_kinase_dom"/>
</dbReference>
<dbReference type="PROSITE" id="PS50113">
    <property type="entry name" value="PAC"/>
    <property type="match status" value="1"/>
</dbReference>
<dbReference type="InterPro" id="IPR000700">
    <property type="entry name" value="PAS-assoc_C"/>
</dbReference>
<keyword evidence="13" id="KW-1185">Reference proteome</keyword>
<dbReference type="SUPFAM" id="SSF47384">
    <property type="entry name" value="Homodimeric domain of signal transducing histidine kinase"/>
    <property type="match status" value="1"/>
</dbReference>
<dbReference type="NCBIfam" id="TIGR00229">
    <property type="entry name" value="sensory_box"/>
    <property type="match status" value="3"/>
</dbReference>
<evidence type="ECO:0000256" key="7">
    <source>
        <dbReference type="ARBA" id="ARBA00022840"/>
    </source>
</evidence>
<dbReference type="EMBL" id="AKWZ02000010">
    <property type="protein sequence ID" value="EPG73278.1"/>
    <property type="molecule type" value="Genomic_DNA"/>
</dbReference>
<evidence type="ECO:0000256" key="2">
    <source>
        <dbReference type="ARBA" id="ARBA00012438"/>
    </source>
</evidence>
<evidence type="ECO:0000259" key="9">
    <source>
        <dbReference type="PROSITE" id="PS50109"/>
    </source>
</evidence>
<dbReference type="InterPro" id="IPR036890">
    <property type="entry name" value="HATPase_C_sf"/>
</dbReference>
<dbReference type="Gene3D" id="1.10.287.130">
    <property type="match status" value="1"/>
</dbReference>
<dbReference type="InterPro" id="IPR001610">
    <property type="entry name" value="PAC"/>
</dbReference>
<dbReference type="GO" id="GO:0005524">
    <property type="term" value="F:ATP binding"/>
    <property type="evidence" value="ECO:0007669"/>
    <property type="project" value="UniProtKB-KW"/>
</dbReference>
<accession>S3UVJ2</accession>
<name>S3UVJ2_9LEPT</name>
<evidence type="ECO:0000259" key="11">
    <source>
        <dbReference type="PROSITE" id="PS50113"/>
    </source>
</evidence>
<feature type="domain" description="PAS" evidence="10">
    <location>
        <begin position="22"/>
        <end position="66"/>
    </location>
</feature>
<dbReference type="SMART" id="SM00086">
    <property type="entry name" value="PAC"/>
    <property type="match status" value="2"/>
</dbReference>